<dbReference type="Proteomes" id="UP000293142">
    <property type="component" value="Unassembled WGS sequence"/>
</dbReference>
<evidence type="ECO:0000313" key="2">
    <source>
        <dbReference type="EMBL" id="TBL68553.1"/>
    </source>
</evidence>
<reference evidence="2 3" key="1">
    <citation type="submission" date="2019-02" db="EMBL/GenBank/DDBJ databases">
        <title>Paenibacillus sp. nov., isolated from surface-sterilized tissue of Thalictrum simplex L.</title>
        <authorList>
            <person name="Tuo L."/>
        </authorList>
    </citation>
    <scope>NUCLEOTIDE SEQUENCE [LARGE SCALE GENOMIC DNA]</scope>
    <source>
        <strain evidence="2 3">N2SHLJ1</strain>
    </source>
</reference>
<feature type="transmembrane region" description="Helical" evidence="1">
    <location>
        <begin position="164"/>
        <end position="186"/>
    </location>
</feature>
<proteinExistence type="predicted"/>
<gene>
    <name evidence="2" type="ORF">EYB31_37770</name>
</gene>
<keyword evidence="1" id="KW-0472">Membrane</keyword>
<keyword evidence="1" id="KW-0812">Transmembrane</keyword>
<dbReference type="AlphaFoldDB" id="A0A4Q9DF43"/>
<accession>A0A4Q9DF43</accession>
<evidence type="ECO:0000256" key="1">
    <source>
        <dbReference type="SAM" id="Phobius"/>
    </source>
</evidence>
<sequence length="216" mass="22919">MPVIPIQRITSRTTNVVGAANRATAIASVLANQPGNTVNVSGAYPNWPSLTPYTNDNNTSFSGITPPQTIWTVNPPLPGTTQGFAVRSVSIPLSVSLLGADFVFNVAVFADNAHNLQIQAYNAVSLELFTMSNLNVILNDGSLALDSSFTTDSTKPYNWQQVRYYTITGSTGAIAVALGVFFVISFEVANYDTNKGLNTAGLSFVTDIYGADIVVG</sequence>
<protein>
    <submittedName>
        <fullName evidence="2">Uncharacterized protein</fullName>
    </submittedName>
</protein>
<keyword evidence="1" id="KW-1133">Transmembrane helix</keyword>
<dbReference type="RefSeq" id="WP_131018801.1">
    <property type="nucleotide sequence ID" value="NZ_SIRE01000044.1"/>
</dbReference>
<dbReference type="OrthoDB" id="2579188at2"/>
<keyword evidence="3" id="KW-1185">Reference proteome</keyword>
<comment type="caution">
    <text evidence="2">The sequence shown here is derived from an EMBL/GenBank/DDBJ whole genome shotgun (WGS) entry which is preliminary data.</text>
</comment>
<name>A0A4Q9DF43_9BACL</name>
<organism evidence="2 3">
    <name type="scientific">Paenibacillus thalictri</name>
    <dbReference type="NCBI Taxonomy" id="2527873"/>
    <lineage>
        <taxon>Bacteria</taxon>
        <taxon>Bacillati</taxon>
        <taxon>Bacillota</taxon>
        <taxon>Bacilli</taxon>
        <taxon>Bacillales</taxon>
        <taxon>Paenibacillaceae</taxon>
        <taxon>Paenibacillus</taxon>
    </lineage>
</organism>
<dbReference type="EMBL" id="SIRE01000044">
    <property type="protein sequence ID" value="TBL68553.1"/>
    <property type="molecule type" value="Genomic_DNA"/>
</dbReference>
<evidence type="ECO:0000313" key="3">
    <source>
        <dbReference type="Proteomes" id="UP000293142"/>
    </source>
</evidence>